<evidence type="ECO:0000313" key="2">
    <source>
        <dbReference type="EMBL" id="HGD13226.1"/>
    </source>
</evidence>
<dbReference type="EMBL" id="DTMZ01000096">
    <property type="protein sequence ID" value="HGD13226.1"/>
    <property type="molecule type" value="Genomic_DNA"/>
</dbReference>
<feature type="transmembrane region" description="Helical" evidence="1">
    <location>
        <begin position="104"/>
        <end position="126"/>
    </location>
</feature>
<name>A0A7V3PTH8_UNCW3</name>
<keyword evidence="1" id="KW-1133">Transmembrane helix</keyword>
<protein>
    <submittedName>
        <fullName evidence="2">Uncharacterized protein</fullName>
    </submittedName>
</protein>
<dbReference type="AlphaFoldDB" id="A0A7V3PTH8"/>
<keyword evidence="1" id="KW-0812">Transmembrane</keyword>
<evidence type="ECO:0000256" key="1">
    <source>
        <dbReference type="SAM" id="Phobius"/>
    </source>
</evidence>
<accession>A0A7V3PTH8</accession>
<organism evidence="2">
    <name type="scientific">candidate division WOR-3 bacterium</name>
    <dbReference type="NCBI Taxonomy" id="2052148"/>
    <lineage>
        <taxon>Bacteria</taxon>
        <taxon>Bacteria division WOR-3</taxon>
    </lineage>
</organism>
<dbReference type="InterPro" id="IPR058286">
    <property type="entry name" value="DUF7980"/>
</dbReference>
<proteinExistence type="predicted"/>
<feature type="transmembrane region" description="Helical" evidence="1">
    <location>
        <begin position="35"/>
        <end position="52"/>
    </location>
</feature>
<reference evidence="2" key="1">
    <citation type="journal article" date="2020" name="mSystems">
        <title>Genome- and Community-Level Interaction Insights into Carbon Utilization and Element Cycling Functions of Hydrothermarchaeota in Hydrothermal Sediment.</title>
        <authorList>
            <person name="Zhou Z."/>
            <person name="Liu Y."/>
            <person name="Xu W."/>
            <person name="Pan J."/>
            <person name="Luo Z.H."/>
            <person name="Li M."/>
        </authorList>
    </citation>
    <scope>NUCLEOTIDE SEQUENCE [LARGE SCALE GENOMIC DNA]</scope>
    <source>
        <strain evidence="2">SpSt-914</strain>
    </source>
</reference>
<sequence>MFNRQVWLPLKLKWYWWLVMAVGYLLSPFSWWNDLFINLPLAYLGAVVLSLVSRKLFAPAMILGYWLTNLLGIFLMHHAGWRIATAATGSGKDAIFLNRRRSTLINILTTLGYSLIVIVLISAGVIKPPAFISRIDR</sequence>
<dbReference type="Pfam" id="PF25937">
    <property type="entry name" value="DUF7980"/>
    <property type="match status" value="1"/>
</dbReference>
<comment type="caution">
    <text evidence="2">The sequence shown here is derived from an EMBL/GenBank/DDBJ whole genome shotgun (WGS) entry which is preliminary data.</text>
</comment>
<gene>
    <name evidence="2" type="ORF">ENX16_04015</name>
</gene>
<feature type="transmembrane region" description="Helical" evidence="1">
    <location>
        <begin position="12"/>
        <end position="29"/>
    </location>
</feature>
<keyword evidence="1" id="KW-0472">Membrane</keyword>
<feature type="transmembrane region" description="Helical" evidence="1">
    <location>
        <begin position="64"/>
        <end position="84"/>
    </location>
</feature>